<reference evidence="3" key="1">
    <citation type="submission" date="2020-10" db="EMBL/GenBank/DDBJ databases">
        <authorList>
            <person name="Gilroy R."/>
        </authorList>
    </citation>
    <scope>NUCLEOTIDE SEQUENCE</scope>
    <source>
        <strain evidence="3">ChiGjej1B1-1684</strain>
    </source>
</reference>
<keyword evidence="2" id="KW-1133">Transmembrane helix</keyword>
<feature type="transmembrane region" description="Helical" evidence="2">
    <location>
        <begin position="12"/>
        <end position="34"/>
    </location>
</feature>
<protein>
    <submittedName>
        <fullName evidence="3">Uncharacterized protein</fullName>
    </submittedName>
</protein>
<evidence type="ECO:0000256" key="1">
    <source>
        <dbReference type="SAM" id="MobiDB-lite"/>
    </source>
</evidence>
<feature type="transmembrane region" description="Helical" evidence="2">
    <location>
        <begin position="71"/>
        <end position="93"/>
    </location>
</feature>
<name>A0A9D1LXC1_9FIRM</name>
<evidence type="ECO:0000256" key="2">
    <source>
        <dbReference type="SAM" id="Phobius"/>
    </source>
</evidence>
<feature type="region of interest" description="Disordered" evidence="1">
    <location>
        <begin position="147"/>
        <end position="178"/>
    </location>
</feature>
<feature type="compositionally biased region" description="Acidic residues" evidence="1">
    <location>
        <begin position="207"/>
        <end position="224"/>
    </location>
</feature>
<sequence length="230" mass="25831">MKKNNKRDTINLFFSAFLVTAYVICSFFFSQLASTMNPNMSGIINVLIYSVFGVILFYATRVGEGKQVLRFSPMTLVFLVLPTFYIILAYLIPAMPFGSAIAENALIMTVAAVAFGYGLPYTFVSGYEIAPEEEEQQEEENAVALLEDKTASEDSTEETKETQVNEEEVADLENTEYFPEEELEILGEQDMLDAENNAEEAAFYYGEEAEKEESSEDSEEAEDEKSEKVD</sequence>
<keyword evidence="2" id="KW-0472">Membrane</keyword>
<gene>
    <name evidence="3" type="ORF">IAD22_01880</name>
</gene>
<feature type="transmembrane region" description="Helical" evidence="2">
    <location>
        <begin position="105"/>
        <end position="124"/>
    </location>
</feature>
<proteinExistence type="predicted"/>
<evidence type="ECO:0000313" key="4">
    <source>
        <dbReference type="Proteomes" id="UP000824118"/>
    </source>
</evidence>
<dbReference type="Proteomes" id="UP000824118">
    <property type="component" value="Unassembled WGS sequence"/>
</dbReference>
<dbReference type="AlphaFoldDB" id="A0A9D1LXC1"/>
<feature type="region of interest" description="Disordered" evidence="1">
    <location>
        <begin position="192"/>
        <end position="230"/>
    </location>
</feature>
<accession>A0A9D1LXC1</accession>
<keyword evidence="2" id="KW-0812">Transmembrane</keyword>
<comment type="caution">
    <text evidence="3">The sequence shown here is derived from an EMBL/GenBank/DDBJ whole genome shotgun (WGS) entry which is preliminary data.</text>
</comment>
<feature type="transmembrane region" description="Helical" evidence="2">
    <location>
        <begin position="40"/>
        <end position="59"/>
    </location>
</feature>
<feature type="compositionally biased region" description="Acidic residues" evidence="1">
    <location>
        <begin position="164"/>
        <end position="178"/>
    </location>
</feature>
<evidence type="ECO:0000313" key="3">
    <source>
        <dbReference type="EMBL" id="HIU49749.1"/>
    </source>
</evidence>
<reference evidence="3" key="2">
    <citation type="journal article" date="2021" name="PeerJ">
        <title>Extensive microbial diversity within the chicken gut microbiome revealed by metagenomics and culture.</title>
        <authorList>
            <person name="Gilroy R."/>
            <person name="Ravi A."/>
            <person name="Getino M."/>
            <person name="Pursley I."/>
            <person name="Horton D.L."/>
            <person name="Alikhan N.F."/>
            <person name="Baker D."/>
            <person name="Gharbi K."/>
            <person name="Hall N."/>
            <person name="Watson M."/>
            <person name="Adriaenssens E.M."/>
            <person name="Foster-Nyarko E."/>
            <person name="Jarju S."/>
            <person name="Secka A."/>
            <person name="Antonio M."/>
            <person name="Oren A."/>
            <person name="Chaudhuri R.R."/>
            <person name="La Ragione R."/>
            <person name="Hildebrand F."/>
            <person name="Pallen M.J."/>
        </authorList>
    </citation>
    <scope>NUCLEOTIDE SEQUENCE</scope>
    <source>
        <strain evidence="3">ChiGjej1B1-1684</strain>
    </source>
</reference>
<organism evidence="3 4">
    <name type="scientific">Candidatus Limousia pullorum</name>
    <dbReference type="NCBI Taxonomy" id="2840860"/>
    <lineage>
        <taxon>Bacteria</taxon>
        <taxon>Bacillati</taxon>
        <taxon>Bacillota</taxon>
        <taxon>Clostridia</taxon>
        <taxon>Eubacteriales</taxon>
        <taxon>Oscillospiraceae</taxon>
        <taxon>Oscillospiraceae incertae sedis</taxon>
        <taxon>Candidatus Limousia</taxon>
    </lineage>
</organism>
<feature type="compositionally biased region" description="Basic and acidic residues" evidence="1">
    <location>
        <begin position="147"/>
        <end position="163"/>
    </location>
</feature>
<dbReference type="EMBL" id="DVNG01000027">
    <property type="protein sequence ID" value="HIU49749.1"/>
    <property type="molecule type" value="Genomic_DNA"/>
</dbReference>